<evidence type="ECO:0000256" key="1">
    <source>
        <dbReference type="SAM" id="MobiDB-lite"/>
    </source>
</evidence>
<gene>
    <name evidence="2" type="ORF">M747DRAFT_291661</name>
</gene>
<reference evidence="2 3" key="1">
    <citation type="submission" date="2018-07" db="EMBL/GenBank/DDBJ databases">
        <title>Section-level genome sequencing of Aspergillus section Nigri to investigate inter- and intra-species variation.</title>
        <authorList>
            <consortium name="DOE Joint Genome Institute"/>
            <person name="Vesth T.C."/>
            <person name="Nybo J.L."/>
            <person name="Theobald S."/>
            <person name="Frisvad J.C."/>
            <person name="Larsen T.O."/>
            <person name="Nielsen K.F."/>
            <person name="Hoof J.B."/>
            <person name="Brandl J."/>
            <person name="Salamov A."/>
            <person name="Riley R."/>
            <person name="Gladden J.M."/>
            <person name="Phatale P."/>
            <person name="Nielsen M.T."/>
            <person name="Lyhne E.K."/>
            <person name="Kogle M.E."/>
            <person name="Strasser K."/>
            <person name="McDonnell E."/>
            <person name="Barry K."/>
            <person name="Clum A."/>
            <person name="Chen C."/>
            <person name="Nolan M."/>
            <person name="Sandor L."/>
            <person name="Kuo A."/>
            <person name="Lipzen A."/>
            <person name="Hainaut M."/>
            <person name="Drula E."/>
            <person name="Tsang A."/>
            <person name="Magnuson J.K."/>
            <person name="Henrissat B."/>
            <person name="Wiebenga A."/>
            <person name="Simmons B.A."/>
            <person name="Makela M.R."/>
            <person name="De vries R.P."/>
            <person name="Grigoriev I.V."/>
            <person name="Mortensen U.H."/>
            <person name="Baker S.E."/>
            <person name="Andersen M.R."/>
        </authorList>
    </citation>
    <scope>NUCLEOTIDE SEQUENCE [LARGE SCALE GENOMIC DNA]</scope>
    <source>
        <strain evidence="2 3">ATCC 13496</strain>
    </source>
</reference>
<name>A0A370CHH7_ASPNG</name>
<dbReference type="VEuPathDB" id="FungiDB:M747DRAFT_291661"/>
<dbReference type="Proteomes" id="UP000253845">
    <property type="component" value="Unassembled WGS sequence"/>
</dbReference>
<organism evidence="2 3">
    <name type="scientific">Aspergillus niger ATCC 13496</name>
    <dbReference type="NCBI Taxonomy" id="1353008"/>
    <lineage>
        <taxon>Eukaryota</taxon>
        <taxon>Fungi</taxon>
        <taxon>Dikarya</taxon>
        <taxon>Ascomycota</taxon>
        <taxon>Pezizomycotina</taxon>
        <taxon>Eurotiomycetes</taxon>
        <taxon>Eurotiomycetidae</taxon>
        <taxon>Eurotiales</taxon>
        <taxon>Aspergillaceae</taxon>
        <taxon>Aspergillus</taxon>
        <taxon>Aspergillus subgen. Circumdati</taxon>
    </lineage>
</organism>
<feature type="region of interest" description="Disordered" evidence="1">
    <location>
        <begin position="1"/>
        <end position="28"/>
    </location>
</feature>
<evidence type="ECO:0000313" key="2">
    <source>
        <dbReference type="EMBL" id="RDH25932.1"/>
    </source>
</evidence>
<dbReference type="AlphaFoldDB" id="A0A370CHH7"/>
<evidence type="ECO:0000313" key="3">
    <source>
        <dbReference type="Proteomes" id="UP000253845"/>
    </source>
</evidence>
<dbReference type="EMBL" id="KZ851899">
    <property type="protein sequence ID" value="RDH25932.1"/>
    <property type="molecule type" value="Genomic_DNA"/>
</dbReference>
<sequence length="131" mass="14538">MVEHDDGGMDRTRNVKNERPRVSGQSRHDSQLDAVLSVTFVGLACMVNKSRGRNRFPVGSTKSVLEYGALNCGDSTLGISETSAFCTPERENVTRMPAEFRQIVPPCWIMLGLQARQVKLAVVRPFVPWSS</sequence>
<protein>
    <submittedName>
        <fullName evidence="2">Uncharacterized protein</fullName>
    </submittedName>
</protein>
<proteinExistence type="predicted"/>
<accession>A0A370CHH7</accession>